<reference evidence="1 2" key="1">
    <citation type="submission" date="2019-03" db="EMBL/GenBank/DDBJ databases">
        <title>First draft genome of Liparis tanakae, snailfish: a comprehensive survey of snailfish specific genes.</title>
        <authorList>
            <person name="Kim W."/>
            <person name="Song I."/>
            <person name="Jeong J.-H."/>
            <person name="Kim D."/>
            <person name="Kim S."/>
            <person name="Ryu S."/>
            <person name="Song J.Y."/>
            <person name="Lee S.K."/>
        </authorList>
    </citation>
    <scope>NUCLEOTIDE SEQUENCE [LARGE SCALE GENOMIC DNA]</scope>
    <source>
        <tissue evidence="1">Muscle</tissue>
    </source>
</reference>
<dbReference type="AlphaFoldDB" id="A0A4Z2IG09"/>
<proteinExistence type="predicted"/>
<protein>
    <submittedName>
        <fullName evidence="1">Uncharacterized protein</fullName>
    </submittedName>
</protein>
<dbReference type="Proteomes" id="UP000314294">
    <property type="component" value="Unassembled WGS sequence"/>
</dbReference>
<keyword evidence="2" id="KW-1185">Reference proteome</keyword>
<comment type="caution">
    <text evidence="1">The sequence shown here is derived from an EMBL/GenBank/DDBJ whole genome shotgun (WGS) entry which is preliminary data.</text>
</comment>
<evidence type="ECO:0000313" key="1">
    <source>
        <dbReference type="EMBL" id="TNN76701.1"/>
    </source>
</evidence>
<accession>A0A4Z2IG09</accession>
<organism evidence="1 2">
    <name type="scientific">Liparis tanakae</name>
    <name type="common">Tanaka's snailfish</name>
    <dbReference type="NCBI Taxonomy" id="230148"/>
    <lineage>
        <taxon>Eukaryota</taxon>
        <taxon>Metazoa</taxon>
        <taxon>Chordata</taxon>
        <taxon>Craniata</taxon>
        <taxon>Vertebrata</taxon>
        <taxon>Euteleostomi</taxon>
        <taxon>Actinopterygii</taxon>
        <taxon>Neopterygii</taxon>
        <taxon>Teleostei</taxon>
        <taxon>Neoteleostei</taxon>
        <taxon>Acanthomorphata</taxon>
        <taxon>Eupercaria</taxon>
        <taxon>Perciformes</taxon>
        <taxon>Cottioidei</taxon>
        <taxon>Cottales</taxon>
        <taxon>Liparidae</taxon>
        <taxon>Liparis</taxon>
    </lineage>
</organism>
<dbReference type="EMBL" id="SRLO01000091">
    <property type="protein sequence ID" value="TNN76701.1"/>
    <property type="molecule type" value="Genomic_DNA"/>
</dbReference>
<gene>
    <name evidence="1" type="ORF">EYF80_013153</name>
</gene>
<sequence length="150" mass="16613">MPSMETHPATLQAERQVTTDRETWGTLELGTGWSQDNMKKRLAAPQHKASAHIELSAQVVFSLLRIVTEGRGGVCRLTGRTWTVMNPVTANEGFLIRSYGVVGSVFMESCSSFMCDRADRHSLLNDSSDMFDWLTSAEMEAVSSPNKEPT</sequence>
<evidence type="ECO:0000313" key="2">
    <source>
        <dbReference type="Proteomes" id="UP000314294"/>
    </source>
</evidence>
<name>A0A4Z2IG09_9TELE</name>